<keyword evidence="3" id="KW-1185">Reference proteome</keyword>
<evidence type="ECO:0000256" key="1">
    <source>
        <dbReference type="SAM" id="MobiDB-lite"/>
    </source>
</evidence>
<sequence length="90" mass="9850">PSGHPSNSSSLRASNYALIYPESHRSSRAPLESSPAPSSLPTKDYSKPLFVDCSIEYELPNAPKVPKNSEPILMIHPAYRASKGRKECLP</sequence>
<accession>A0A7T8GXZ3</accession>
<organism evidence="2 3">
    <name type="scientific">Caligus rogercresseyi</name>
    <name type="common">Sea louse</name>
    <dbReference type="NCBI Taxonomy" id="217165"/>
    <lineage>
        <taxon>Eukaryota</taxon>
        <taxon>Metazoa</taxon>
        <taxon>Ecdysozoa</taxon>
        <taxon>Arthropoda</taxon>
        <taxon>Crustacea</taxon>
        <taxon>Multicrustacea</taxon>
        <taxon>Hexanauplia</taxon>
        <taxon>Copepoda</taxon>
        <taxon>Siphonostomatoida</taxon>
        <taxon>Caligidae</taxon>
        <taxon>Caligus</taxon>
    </lineage>
</organism>
<reference evidence="3" key="1">
    <citation type="submission" date="2021-01" db="EMBL/GenBank/DDBJ databases">
        <title>Caligus Genome Assembly.</title>
        <authorList>
            <person name="Gallardo-Escarate C."/>
        </authorList>
    </citation>
    <scope>NUCLEOTIDE SEQUENCE [LARGE SCALE GENOMIC DNA]</scope>
</reference>
<dbReference type="OrthoDB" id="6381270at2759"/>
<feature type="compositionally biased region" description="Low complexity" evidence="1">
    <location>
        <begin position="28"/>
        <end position="41"/>
    </location>
</feature>
<protein>
    <submittedName>
        <fullName evidence="2">Centrosomal and chromosomal factorlike</fullName>
    </submittedName>
</protein>
<name>A0A7T8GXZ3_CALRO</name>
<feature type="region of interest" description="Disordered" evidence="1">
    <location>
        <begin position="24"/>
        <end position="44"/>
    </location>
</feature>
<dbReference type="AlphaFoldDB" id="A0A7T8GXZ3"/>
<feature type="non-terminal residue" evidence="2">
    <location>
        <position position="1"/>
    </location>
</feature>
<gene>
    <name evidence="2" type="ORF">FKW44_020557</name>
</gene>
<proteinExistence type="predicted"/>
<dbReference type="EMBL" id="CP045903">
    <property type="protein sequence ID" value="QQP39616.1"/>
    <property type="molecule type" value="Genomic_DNA"/>
</dbReference>
<dbReference type="Proteomes" id="UP000595437">
    <property type="component" value="Chromosome 14"/>
</dbReference>
<evidence type="ECO:0000313" key="2">
    <source>
        <dbReference type="EMBL" id="QQP39616.1"/>
    </source>
</evidence>
<evidence type="ECO:0000313" key="3">
    <source>
        <dbReference type="Proteomes" id="UP000595437"/>
    </source>
</evidence>
<feature type="non-terminal residue" evidence="2">
    <location>
        <position position="90"/>
    </location>
</feature>